<comment type="caution">
    <text evidence="1">The sequence shown here is derived from an EMBL/GenBank/DDBJ whole genome shotgun (WGS) entry which is preliminary data.</text>
</comment>
<organism evidence="1 2">
    <name type="scientific">Acinetobacter radioresistens</name>
    <dbReference type="NCBI Taxonomy" id="40216"/>
    <lineage>
        <taxon>Bacteria</taxon>
        <taxon>Pseudomonadati</taxon>
        <taxon>Pseudomonadota</taxon>
        <taxon>Gammaproteobacteria</taxon>
        <taxon>Moraxellales</taxon>
        <taxon>Moraxellaceae</taxon>
        <taxon>Acinetobacter</taxon>
    </lineage>
</organism>
<name>A0A2T1IWW6_ACIRA</name>
<dbReference type="SUPFAM" id="SSF75169">
    <property type="entry name" value="DsrEFH-like"/>
    <property type="match status" value="1"/>
</dbReference>
<dbReference type="AlphaFoldDB" id="A0A2T1IWW6"/>
<dbReference type="EMBL" id="VFBM01000001">
    <property type="protein sequence ID" value="TNX93928.1"/>
    <property type="molecule type" value="Genomic_DNA"/>
</dbReference>
<dbReference type="InterPro" id="IPR027396">
    <property type="entry name" value="DsrEFH-like"/>
</dbReference>
<dbReference type="Proteomes" id="UP000314285">
    <property type="component" value="Unassembled WGS sequence"/>
</dbReference>
<proteinExistence type="predicted"/>
<sequence>MTDKTLFLVQSDYSSAPQALSKLQKIYSPEDTIVLMGEAVLYFSVEWLKECASLYILRTDTELLIEKLPDFIDLIDYLKFADIILQFNRCIRLK</sequence>
<dbReference type="RefSeq" id="WP_005025764.1">
    <property type="nucleotide sequence ID" value="NZ_BKVS01000143.1"/>
</dbReference>
<accession>A0A2T1IWW6</accession>
<evidence type="ECO:0000313" key="1">
    <source>
        <dbReference type="EMBL" id="TNX93928.1"/>
    </source>
</evidence>
<protein>
    <recommendedName>
        <fullName evidence="3">Sulfurtransferase complex subunit TusB</fullName>
    </recommendedName>
</protein>
<dbReference type="STRING" id="40216.GCA_001917365_00132"/>
<reference evidence="1 2" key="1">
    <citation type="submission" date="2019-06" db="EMBL/GenBank/DDBJ databases">
        <title>Genome of Acinetobacter radioresistens APH1, a phenol degrading strain.</title>
        <authorList>
            <person name="Liu Y."/>
        </authorList>
    </citation>
    <scope>NUCLEOTIDE SEQUENCE [LARGE SCALE GENOMIC DNA]</scope>
    <source>
        <strain evidence="1 2">APH1</strain>
    </source>
</reference>
<gene>
    <name evidence="1" type="ORF">FHY67_00220</name>
</gene>
<evidence type="ECO:0000313" key="2">
    <source>
        <dbReference type="Proteomes" id="UP000314285"/>
    </source>
</evidence>
<evidence type="ECO:0008006" key="3">
    <source>
        <dbReference type="Google" id="ProtNLM"/>
    </source>
</evidence>
<dbReference type="Gene3D" id="3.40.1260.10">
    <property type="entry name" value="DsrEFH-like"/>
    <property type="match status" value="1"/>
</dbReference>